<evidence type="ECO:0000259" key="2">
    <source>
        <dbReference type="Pfam" id="PF01048"/>
    </source>
</evidence>
<dbReference type="SUPFAM" id="SSF48452">
    <property type="entry name" value="TPR-like"/>
    <property type="match status" value="1"/>
</dbReference>
<organism evidence="3 4">
    <name type="scientific">Aspergillus nanangensis</name>
    <dbReference type="NCBI Taxonomy" id="2582783"/>
    <lineage>
        <taxon>Eukaryota</taxon>
        <taxon>Fungi</taxon>
        <taxon>Dikarya</taxon>
        <taxon>Ascomycota</taxon>
        <taxon>Pezizomycotina</taxon>
        <taxon>Eurotiomycetes</taxon>
        <taxon>Eurotiomycetidae</taxon>
        <taxon>Eurotiales</taxon>
        <taxon>Aspergillaceae</taxon>
        <taxon>Aspergillus</taxon>
        <taxon>Aspergillus subgen. Circumdati</taxon>
    </lineage>
</organism>
<reference evidence="3" key="2">
    <citation type="submission" date="2020-02" db="EMBL/GenBank/DDBJ databases">
        <authorList>
            <person name="Gilchrist C.L.M."/>
            <person name="Chooi Y.-H."/>
        </authorList>
    </citation>
    <scope>NUCLEOTIDE SEQUENCE</scope>
    <source>
        <strain evidence="3">MST-FP2251</strain>
    </source>
</reference>
<dbReference type="Pfam" id="PF13424">
    <property type="entry name" value="TPR_12"/>
    <property type="match status" value="1"/>
</dbReference>
<dbReference type="PROSITE" id="PS50005">
    <property type="entry name" value="TPR"/>
    <property type="match status" value="1"/>
</dbReference>
<keyword evidence="1" id="KW-0802">TPR repeat</keyword>
<dbReference type="GO" id="GO:0003824">
    <property type="term" value="F:catalytic activity"/>
    <property type="evidence" value="ECO:0007669"/>
    <property type="project" value="InterPro"/>
</dbReference>
<dbReference type="InterPro" id="IPR053137">
    <property type="entry name" value="NLR-like"/>
</dbReference>
<comment type="caution">
    <text evidence="3">The sequence shown here is derived from an EMBL/GenBank/DDBJ whole genome shotgun (WGS) entry which is preliminary data.</text>
</comment>
<dbReference type="InterPro" id="IPR011990">
    <property type="entry name" value="TPR-like_helical_dom_sf"/>
</dbReference>
<dbReference type="Gene3D" id="1.25.40.10">
    <property type="entry name" value="Tetratricopeptide repeat domain"/>
    <property type="match status" value="1"/>
</dbReference>
<sequence>MRPESRDGFRIAIICALSLEADAVEALLDETYDKFGQFYGKQLGDHNIYITGRLGQDNIVLCFLPGMGKGSAAAVASNLRVSFTRLQLVLVVGICGGVPFPANRDDEIILGDVIISDCVIQYDFGGQYPDGFHRKTGVKDFLGRPTQEVRSLLNALNGRKTRNEIHERVLHHLQDLQAQPDTPWQYPGVAHDVLFEAFYRHKHQSQDPRQMCLCFCCISQDDPICDQAVNQDCTALGCAGKTLSRKRHAAEIPPPPFVYIGAIASADVVMNSGEHRDRIAAKDGIIAFEMEGAREYAAATAAATVKTLLGLWSPNFQREEDLNQYTNRKSTCGSQLHQQIRPGKIAQPDILDMITTWYNMGGSLITQGKYQDAERLYRQTQELREKILGPEHPDTLSICMLWQYLLPIRENIEKQRNNIDKFFSFVREFLDLNILIL</sequence>
<accession>A0AAD4CN19</accession>
<dbReference type="Proteomes" id="UP001194746">
    <property type="component" value="Unassembled WGS sequence"/>
</dbReference>
<keyword evidence="4" id="KW-1185">Reference proteome</keyword>
<reference evidence="3" key="1">
    <citation type="journal article" date="2019" name="Beilstein J. Org. Chem.">
        <title>Nanangenines: drimane sesquiterpenoids as the dominant metabolite cohort of a novel Australian fungus, Aspergillus nanangensis.</title>
        <authorList>
            <person name="Lacey H.J."/>
            <person name="Gilchrist C.L.M."/>
            <person name="Crombie A."/>
            <person name="Kalaitzis J.A."/>
            <person name="Vuong D."/>
            <person name="Rutledge P.J."/>
            <person name="Turner P."/>
            <person name="Pitt J.I."/>
            <person name="Lacey E."/>
            <person name="Chooi Y.H."/>
            <person name="Piggott A.M."/>
        </authorList>
    </citation>
    <scope>NUCLEOTIDE SEQUENCE</scope>
    <source>
        <strain evidence="3">MST-FP2251</strain>
    </source>
</reference>
<dbReference type="InterPro" id="IPR035994">
    <property type="entry name" value="Nucleoside_phosphorylase_sf"/>
</dbReference>
<evidence type="ECO:0000256" key="1">
    <source>
        <dbReference type="PROSITE-ProRule" id="PRU00339"/>
    </source>
</evidence>
<dbReference type="SUPFAM" id="SSF53167">
    <property type="entry name" value="Purine and uridine phosphorylases"/>
    <property type="match status" value="1"/>
</dbReference>
<proteinExistence type="predicted"/>
<dbReference type="PANTHER" id="PTHR46082:SF6">
    <property type="entry name" value="AAA+ ATPASE DOMAIN-CONTAINING PROTEIN-RELATED"/>
    <property type="match status" value="1"/>
</dbReference>
<feature type="domain" description="Nucleoside phosphorylase" evidence="2">
    <location>
        <begin position="10"/>
        <end position="141"/>
    </location>
</feature>
<dbReference type="AlphaFoldDB" id="A0AAD4CN19"/>
<protein>
    <recommendedName>
        <fullName evidence="2">Nucleoside phosphorylase domain-containing protein</fullName>
    </recommendedName>
</protein>
<gene>
    <name evidence="3" type="ORF">FE257_007374</name>
</gene>
<evidence type="ECO:0000313" key="4">
    <source>
        <dbReference type="Proteomes" id="UP001194746"/>
    </source>
</evidence>
<evidence type="ECO:0000313" key="3">
    <source>
        <dbReference type="EMBL" id="KAF9889471.1"/>
    </source>
</evidence>
<dbReference type="Pfam" id="PF01048">
    <property type="entry name" value="PNP_UDP_1"/>
    <property type="match status" value="1"/>
</dbReference>
<dbReference type="InterPro" id="IPR000845">
    <property type="entry name" value="Nucleoside_phosphorylase_d"/>
</dbReference>
<dbReference type="Gene3D" id="3.40.50.1580">
    <property type="entry name" value="Nucleoside phosphorylase domain"/>
    <property type="match status" value="1"/>
</dbReference>
<dbReference type="PANTHER" id="PTHR46082">
    <property type="entry name" value="ATP/GTP-BINDING PROTEIN-RELATED"/>
    <property type="match status" value="1"/>
</dbReference>
<dbReference type="EMBL" id="VCAU01000036">
    <property type="protein sequence ID" value="KAF9889471.1"/>
    <property type="molecule type" value="Genomic_DNA"/>
</dbReference>
<feature type="repeat" description="TPR" evidence="1">
    <location>
        <begin position="354"/>
        <end position="387"/>
    </location>
</feature>
<name>A0AAD4CN19_ASPNN</name>
<dbReference type="GO" id="GO:0009116">
    <property type="term" value="P:nucleoside metabolic process"/>
    <property type="evidence" value="ECO:0007669"/>
    <property type="project" value="InterPro"/>
</dbReference>
<dbReference type="InterPro" id="IPR019734">
    <property type="entry name" value="TPR_rpt"/>
</dbReference>